<keyword evidence="3" id="KW-1185">Reference proteome</keyword>
<accession>A0AAV0KGG3</accession>
<comment type="caution">
    <text evidence="2">The sequence shown here is derived from an EMBL/GenBank/DDBJ whole genome shotgun (WGS) entry which is preliminary data.</text>
</comment>
<evidence type="ECO:0000313" key="2">
    <source>
        <dbReference type="EMBL" id="CAI0421449.1"/>
    </source>
</evidence>
<reference evidence="2" key="1">
    <citation type="submission" date="2022-08" db="EMBL/GenBank/DDBJ databases">
        <authorList>
            <person name="Gutierrez-Valencia J."/>
        </authorList>
    </citation>
    <scope>NUCLEOTIDE SEQUENCE</scope>
</reference>
<sequence>MTMRATRAAGDDKNRVLEGRRGLLDLSSPCFDLFAVATMAATVGRSYPMEEKRRAADEERESSPSAGTFGDWEERSVMEDEDLGSWFVLDVEAEAKVAQMASIKPA</sequence>
<organism evidence="2 3">
    <name type="scientific">Linum tenue</name>
    <dbReference type="NCBI Taxonomy" id="586396"/>
    <lineage>
        <taxon>Eukaryota</taxon>
        <taxon>Viridiplantae</taxon>
        <taxon>Streptophyta</taxon>
        <taxon>Embryophyta</taxon>
        <taxon>Tracheophyta</taxon>
        <taxon>Spermatophyta</taxon>
        <taxon>Magnoliopsida</taxon>
        <taxon>eudicotyledons</taxon>
        <taxon>Gunneridae</taxon>
        <taxon>Pentapetalae</taxon>
        <taxon>rosids</taxon>
        <taxon>fabids</taxon>
        <taxon>Malpighiales</taxon>
        <taxon>Linaceae</taxon>
        <taxon>Linum</taxon>
    </lineage>
</organism>
<protein>
    <submittedName>
        <fullName evidence="2">Uncharacterized protein</fullName>
    </submittedName>
</protein>
<evidence type="ECO:0000256" key="1">
    <source>
        <dbReference type="SAM" id="MobiDB-lite"/>
    </source>
</evidence>
<dbReference type="Proteomes" id="UP001154282">
    <property type="component" value="Unassembled WGS sequence"/>
</dbReference>
<dbReference type="EMBL" id="CAMGYJ010000005">
    <property type="protein sequence ID" value="CAI0421449.1"/>
    <property type="molecule type" value="Genomic_DNA"/>
</dbReference>
<proteinExistence type="predicted"/>
<dbReference type="AlphaFoldDB" id="A0AAV0KGG3"/>
<feature type="region of interest" description="Disordered" evidence="1">
    <location>
        <begin position="49"/>
        <end position="74"/>
    </location>
</feature>
<gene>
    <name evidence="2" type="ORF">LITE_LOCUS18744</name>
</gene>
<name>A0AAV0KGG3_9ROSI</name>
<evidence type="ECO:0000313" key="3">
    <source>
        <dbReference type="Proteomes" id="UP001154282"/>
    </source>
</evidence>